<name>A0A3N4LQK5_9PEZI</name>
<dbReference type="InParanoid" id="A0A3N4LQK5"/>
<protein>
    <submittedName>
        <fullName evidence="1">Uncharacterized protein</fullName>
    </submittedName>
</protein>
<dbReference type="AlphaFoldDB" id="A0A3N4LQK5"/>
<sequence length="87" mass="9464">MHYAFRKWNTYLGTVSLSPRSHGSKFTTLRGAKRVCTVFPASCAAPSLVSLRGWVALIGCLLCQTSGNDLASGRISHISQDSHHDCK</sequence>
<evidence type="ECO:0000313" key="1">
    <source>
        <dbReference type="EMBL" id="RPB25203.1"/>
    </source>
</evidence>
<gene>
    <name evidence="1" type="ORF">L211DRAFT_102647</name>
</gene>
<organism evidence="1 2">
    <name type="scientific">Terfezia boudieri ATCC MYA-4762</name>
    <dbReference type="NCBI Taxonomy" id="1051890"/>
    <lineage>
        <taxon>Eukaryota</taxon>
        <taxon>Fungi</taxon>
        <taxon>Dikarya</taxon>
        <taxon>Ascomycota</taxon>
        <taxon>Pezizomycotina</taxon>
        <taxon>Pezizomycetes</taxon>
        <taxon>Pezizales</taxon>
        <taxon>Pezizaceae</taxon>
        <taxon>Terfezia</taxon>
    </lineage>
</organism>
<keyword evidence="2" id="KW-1185">Reference proteome</keyword>
<evidence type="ECO:0000313" key="2">
    <source>
        <dbReference type="Proteomes" id="UP000267821"/>
    </source>
</evidence>
<accession>A0A3N4LQK5</accession>
<dbReference type="EMBL" id="ML121538">
    <property type="protein sequence ID" value="RPB25203.1"/>
    <property type="molecule type" value="Genomic_DNA"/>
</dbReference>
<dbReference type="Proteomes" id="UP000267821">
    <property type="component" value="Unassembled WGS sequence"/>
</dbReference>
<proteinExistence type="predicted"/>
<reference evidence="1 2" key="1">
    <citation type="journal article" date="2018" name="Nat. Ecol. Evol.">
        <title>Pezizomycetes genomes reveal the molecular basis of ectomycorrhizal truffle lifestyle.</title>
        <authorList>
            <person name="Murat C."/>
            <person name="Payen T."/>
            <person name="Noel B."/>
            <person name="Kuo A."/>
            <person name="Morin E."/>
            <person name="Chen J."/>
            <person name="Kohler A."/>
            <person name="Krizsan K."/>
            <person name="Balestrini R."/>
            <person name="Da Silva C."/>
            <person name="Montanini B."/>
            <person name="Hainaut M."/>
            <person name="Levati E."/>
            <person name="Barry K.W."/>
            <person name="Belfiori B."/>
            <person name="Cichocki N."/>
            <person name="Clum A."/>
            <person name="Dockter R.B."/>
            <person name="Fauchery L."/>
            <person name="Guy J."/>
            <person name="Iotti M."/>
            <person name="Le Tacon F."/>
            <person name="Lindquist E.A."/>
            <person name="Lipzen A."/>
            <person name="Malagnac F."/>
            <person name="Mello A."/>
            <person name="Molinier V."/>
            <person name="Miyauchi S."/>
            <person name="Poulain J."/>
            <person name="Riccioni C."/>
            <person name="Rubini A."/>
            <person name="Sitrit Y."/>
            <person name="Splivallo R."/>
            <person name="Traeger S."/>
            <person name="Wang M."/>
            <person name="Zifcakova L."/>
            <person name="Wipf D."/>
            <person name="Zambonelli A."/>
            <person name="Paolocci F."/>
            <person name="Nowrousian M."/>
            <person name="Ottonello S."/>
            <person name="Baldrian P."/>
            <person name="Spatafora J.W."/>
            <person name="Henrissat B."/>
            <person name="Nagy L.G."/>
            <person name="Aury J.M."/>
            <person name="Wincker P."/>
            <person name="Grigoriev I.V."/>
            <person name="Bonfante P."/>
            <person name="Martin F.M."/>
        </authorList>
    </citation>
    <scope>NUCLEOTIDE SEQUENCE [LARGE SCALE GENOMIC DNA]</scope>
    <source>
        <strain evidence="1 2">ATCC MYA-4762</strain>
    </source>
</reference>